<dbReference type="InterPro" id="IPR051910">
    <property type="entry name" value="ComF/GntX_DNA_util-trans"/>
</dbReference>
<feature type="region of interest" description="Disordered" evidence="2">
    <location>
        <begin position="233"/>
        <end position="252"/>
    </location>
</feature>
<sequence length="252" mass="25786">MGWRAAAGDLLLGSRCHGCRRPAWTLCTACRAALDAVRPRPARPVPCPAGFPPTWTAGPYDALARALVSAHKERSALGLTRVLGASLALAVLGLLDGHGLLDEGGARVLLVPVPSSRRAVRERGFDAGLALARAAARRLPAARAAPLLVPARRVADQSGLGAAEREANLAGAFRPGAGPGRRWAFDEVRSRGARVVVVDDVVTSGASLTEAVRALRAGGVPVLGAATVAATVRRHPPPSGAGPALPPGRQGV</sequence>
<dbReference type="Proteomes" id="UP000198504">
    <property type="component" value="Unassembled WGS sequence"/>
</dbReference>
<feature type="domain" description="Phosphoribosyltransferase" evidence="3">
    <location>
        <begin position="172"/>
        <end position="231"/>
    </location>
</feature>
<protein>
    <submittedName>
        <fullName evidence="4">Predicted amidophosphoribosyltransferases</fullName>
    </submittedName>
</protein>
<dbReference type="Gene3D" id="3.40.50.2020">
    <property type="match status" value="1"/>
</dbReference>
<dbReference type="EMBL" id="FOFA01000005">
    <property type="protein sequence ID" value="SEQ71432.1"/>
    <property type="molecule type" value="Genomic_DNA"/>
</dbReference>
<dbReference type="OrthoDB" id="5244859at2"/>
<accession>A0A1H9IA66</accession>
<evidence type="ECO:0000256" key="2">
    <source>
        <dbReference type="SAM" id="MobiDB-lite"/>
    </source>
</evidence>
<keyword evidence="4" id="KW-0328">Glycosyltransferase</keyword>
<dbReference type="PANTHER" id="PTHR47505:SF1">
    <property type="entry name" value="DNA UTILIZATION PROTEIN YHGH"/>
    <property type="match status" value="1"/>
</dbReference>
<keyword evidence="5" id="KW-1185">Reference proteome</keyword>
<dbReference type="Pfam" id="PF00156">
    <property type="entry name" value="Pribosyltran"/>
    <property type="match status" value="1"/>
</dbReference>
<dbReference type="STRING" id="1036181.SAMN05421756_105152"/>
<dbReference type="AlphaFoldDB" id="A0A1H9IA66"/>
<evidence type="ECO:0000313" key="5">
    <source>
        <dbReference type="Proteomes" id="UP000198504"/>
    </source>
</evidence>
<organism evidence="4 5">
    <name type="scientific">Microlunatus flavus</name>
    <dbReference type="NCBI Taxonomy" id="1036181"/>
    <lineage>
        <taxon>Bacteria</taxon>
        <taxon>Bacillati</taxon>
        <taxon>Actinomycetota</taxon>
        <taxon>Actinomycetes</taxon>
        <taxon>Propionibacteriales</taxon>
        <taxon>Propionibacteriaceae</taxon>
        <taxon>Microlunatus</taxon>
    </lineage>
</organism>
<feature type="compositionally biased region" description="Pro residues" evidence="2">
    <location>
        <begin position="237"/>
        <end position="246"/>
    </location>
</feature>
<gene>
    <name evidence="4" type="ORF">SAMN05421756_105152</name>
</gene>
<evidence type="ECO:0000259" key="3">
    <source>
        <dbReference type="Pfam" id="PF00156"/>
    </source>
</evidence>
<dbReference type="PANTHER" id="PTHR47505">
    <property type="entry name" value="DNA UTILIZATION PROTEIN YHGH"/>
    <property type="match status" value="1"/>
</dbReference>
<reference evidence="5" key="1">
    <citation type="submission" date="2016-10" db="EMBL/GenBank/DDBJ databases">
        <authorList>
            <person name="Varghese N."/>
            <person name="Submissions S."/>
        </authorList>
    </citation>
    <scope>NUCLEOTIDE SEQUENCE [LARGE SCALE GENOMIC DNA]</scope>
    <source>
        <strain evidence="5">CGMCC 4.6856</strain>
    </source>
</reference>
<dbReference type="InterPro" id="IPR000836">
    <property type="entry name" value="PRTase_dom"/>
</dbReference>
<name>A0A1H9IA66_9ACTN</name>
<dbReference type="GO" id="GO:0016757">
    <property type="term" value="F:glycosyltransferase activity"/>
    <property type="evidence" value="ECO:0007669"/>
    <property type="project" value="UniProtKB-KW"/>
</dbReference>
<dbReference type="SUPFAM" id="SSF53271">
    <property type="entry name" value="PRTase-like"/>
    <property type="match status" value="1"/>
</dbReference>
<dbReference type="InterPro" id="IPR029057">
    <property type="entry name" value="PRTase-like"/>
</dbReference>
<comment type="similarity">
    <text evidence="1">Belongs to the ComF/GntX family.</text>
</comment>
<proteinExistence type="inferred from homology"/>
<evidence type="ECO:0000313" key="4">
    <source>
        <dbReference type="EMBL" id="SEQ71432.1"/>
    </source>
</evidence>
<evidence type="ECO:0000256" key="1">
    <source>
        <dbReference type="ARBA" id="ARBA00008007"/>
    </source>
</evidence>
<keyword evidence="4" id="KW-0808">Transferase</keyword>